<feature type="transmembrane region" description="Helical" evidence="2">
    <location>
        <begin position="128"/>
        <end position="146"/>
    </location>
</feature>
<reference evidence="3" key="1">
    <citation type="submission" date="2019-03" db="EMBL/GenBank/DDBJ databases">
        <title>Long read genome sequence of the mycoparasitic Pythium oligandrum ATCC 38472 isolated from sugarbeet rhizosphere.</title>
        <authorList>
            <person name="Gaulin E."/>
        </authorList>
    </citation>
    <scope>NUCLEOTIDE SEQUENCE</scope>
    <source>
        <strain evidence="3">ATCC 38472_TT</strain>
    </source>
</reference>
<feature type="transmembrane region" description="Helical" evidence="2">
    <location>
        <begin position="388"/>
        <end position="409"/>
    </location>
</feature>
<protein>
    <recommendedName>
        <fullName evidence="5">Transmembrane protein</fullName>
    </recommendedName>
</protein>
<feature type="transmembrane region" description="Helical" evidence="2">
    <location>
        <begin position="325"/>
        <end position="347"/>
    </location>
</feature>
<accession>A0A8K1CTZ7</accession>
<evidence type="ECO:0000313" key="3">
    <source>
        <dbReference type="EMBL" id="TMW69831.1"/>
    </source>
</evidence>
<sequence length="552" mass="62235">MPSAPSRSTVTQQPRSLHTNEEEHSLEYELRCCRDLPSIDLSKNVKHVLLSRASQQRLSRLLRHTRRYVTPAQWFGVGLGIASLFTSSPSFTSAFAFISLFGQIVPSVIVLLLLRYDLARLTLQTYEFWYITITSLMCLGMIAHALEDARGVSVTGTTVAFELALMVDANYRSARLTALLTLFGALVDTLFILCLSFRWLHLKPDLTIFRYRNRSLGADDVAINNLMTLVVLLLRNSIRKYATATHQYDKLSGTETTRCIAYHCCITMHPVRTIPTPFIRRSSSTIPRLPTVVPLEYVPVRETFPASNVLVPWIRPLLVRPSAQFLLPHALQLAGVLGVLTVPLAVFVRDPEATRRMSVFAFAMTLAHCGVYWMMAQRQLLHRLLTSFDFVFMSLQLTLCSVAICDLVAYDVRSLVVTSTWLWMHWVITLDAITPDMKTSLGYHRSLAGLVVVMFVAQNVLLVVHLVFVDSVTLRDRVIVTIPLHGNLKQLRVAPFLFGRMVTTLSWSGRLLWRLHDRAPDELFMLQGEVQFQSPQSAPLGMATVLPKPPST</sequence>
<evidence type="ECO:0000256" key="1">
    <source>
        <dbReference type="SAM" id="MobiDB-lite"/>
    </source>
</evidence>
<keyword evidence="4" id="KW-1185">Reference proteome</keyword>
<dbReference type="OrthoDB" id="121865at2759"/>
<name>A0A8K1CTZ7_PYTOL</name>
<organism evidence="3 4">
    <name type="scientific">Pythium oligandrum</name>
    <name type="common">Mycoparasitic fungus</name>
    <dbReference type="NCBI Taxonomy" id="41045"/>
    <lineage>
        <taxon>Eukaryota</taxon>
        <taxon>Sar</taxon>
        <taxon>Stramenopiles</taxon>
        <taxon>Oomycota</taxon>
        <taxon>Peronosporomycetes</taxon>
        <taxon>Pythiales</taxon>
        <taxon>Pythiaceae</taxon>
        <taxon>Pythium</taxon>
    </lineage>
</organism>
<evidence type="ECO:0000256" key="2">
    <source>
        <dbReference type="SAM" id="Phobius"/>
    </source>
</evidence>
<dbReference type="Proteomes" id="UP000794436">
    <property type="component" value="Unassembled WGS sequence"/>
</dbReference>
<feature type="transmembrane region" description="Helical" evidence="2">
    <location>
        <begin position="68"/>
        <end position="88"/>
    </location>
</feature>
<comment type="caution">
    <text evidence="3">The sequence shown here is derived from an EMBL/GenBank/DDBJ whole genome shotgun (WGS) entry which is preliminary data.</text>
</comment>
<keyword evidence="2" id="KW-1133">Transmembrane helix</keyword>
<evidence type="ECO:0008006" key="5">
    <source>
        <dbReference type="Google" id="ProtNLM"/>
    </source>
</evidence>
<dbReference type="AlphaFoldDB" id="A0A8K1CTZ7"/>
<keyword evidence="2" id="KW-0472">Membrane</keyword>
<feature type="compositionally biased region" description="Polar residues" evidence="1">
    <location>
        <begin position="1"/>
        <end position="17"/>
    </location>
</feature>
<feature type="transmembrane region" description="Helical" evidence="2">
    <location>
        <begin position="178"/>
        <end position="201"/>
    </location>
</feature>
<keyword evidence="2" id="KW-0812">Transmembrane</keyword>
<feature type="transmembrane region" description="Helical" evidence="2">
    <location>
        <begin position="446"/>
        <end position="468"/>
    </location>
</feature>
<feature type="transmembrane region" description="Helical" evidence="2">
    <location>
        <begin position="94"/>
        <end position="116"/>
    </location>
</feature>
<gene>
    <name evidence="3" type="ORF">Poli38472_001987</name>
</gene>
<feature type="region of interest" description="Disordered" evidence="1">
    <location>
        <begin position="1"/>
        <end position="22"/>
    </location>
</feature>
<evidence type="ECO:0000313" key="4">
    <source>
        <dbReference type="Proteomes" id="UP000794436"/>
    </source>
</evidence>
<proteinExistence type="predicted"/>
<dbReference type="EMBL" id="SPLM01000001">
    <property type="protein sequence ID" value="TMW69831.1"/>
    <property type="molecule type" value="Genomic_DNA"/>
</dbReference>
<feature type="transmembrane region" description="Helical" evidence="2">
    <location>
        <begin position="359"/>
        <end position="376"/>
    </location>
</feature>